<protein>
    <submittedName>
        <fullName evidence="1">Uncharacterized protein</fullName>
    </submittedName>
</protein>
<comment type="caution">
    <text evidence="1">The sequence shown here is derived from an EMBL/GenBank/DDBJ whole genome shotgun (WGS) entry which is preliminary data.</text>
</comment>
<evidence type="ECO:0000313" key="2">
    <source>
        <dbReference type="Proteomes" id="UP000822476"/>
    </source>
</evidence>
<evidence type="ECO:0000313" key="1">
    <source>
        <dbReference type="EMBL" id="KAF7261224.1"/>
    </source>
</evidence>
<dbReference type="Proteomes" id="UP000822476">
    <property type="component" value="Unassembled WGS sequence"/>
</dbReference>
<keyword evidence="2" id="KW-1185">Reference proteome</keyword>
<name>A0A8S9Z3E7_9TREM</name>
<sequence>MSRLVLSVIRESGWVRDERMSYISAHKVLRIRNLQAQQISVLQVVTSIQLTCSGPSLSVKKLNSAEIGRLKQNYRTNSILKSTG</sequence>
<dbReference type="AlphaFoldDB" id="A0A8S9Z3E7"/>
<reference evidence="1" key="1">
    <citation type="submission" date="2019-07" db="EMBL/GenBank/DDBJ databases">
        <title>Annotation for the trematode Paragonimus miyazaki's.</title>
        <authorList>
            <person name="Choi Y.-J."/>
        </authorList>
    </citation>
    <scope>NUCLEOTIDE SEQUENCE</scope>
    <source>
        <strain evidence="1">Japan</strain>
    </source>
</reference>
<organism evidence="1 2">
    <name type="scientific">Paragonimus skrjabini miyazakii</name>
    <dbReference type="NCBI Taxonomy" id="59628"/>
    <lineage>
        <taxon>Eukaryota</taxon>
        <taxon>Metazoa</taxon>
        <taxon>Spiralia</taxon>
        <taxon>Lophotrochozoa</taxon>
        <taxon>Platyhelminthes</taxon>
        <taxon>Trematoda</taxon>
        <taxon>Digenea</taxon>
        <taxon>Plagiorchiida</taxon>
        <taxon>Troglotremata</taxon>
        <taxon>Troglotrematidae</taxon>
        <taxon>Paragonimus</taxon>
    </lineage>
</organism>
<accession>A0A8S9Z3E7</accession>
<dbReference type="EMBL" id="JTDE01000447">
    <property type="protein sequence ID" value="KAF7261224.1"/>
    <property type="molecule type" value="Genomic_DNA"/>
</dbReference>
<proteinExistence type="predicted"/>
<gene>
    <name evidence="1" type="ORF">EG68_05188</name>
</gene>